<dbReference type="InterPro" id="IPR001314">
    <property type="entry name" value="Peptidase_S1A"/>
</dbReference>
<gene>
    <name evidence="9" type="primary">LOC105230305</name>
</gene>
<keyword evidence="6" id="KW-0732">Signal</keyword>
<dbReference type="KEGG" id="bdr:105230305"/>
<dbReference type="CDD" id="cd00190">
    <property type="entry name" value="Tryp_SPc"/>
    <property type="match status" value="1"/>
</dbReference>
<evidence type="ECO:0000256" key="4">
    <source>
        <dbReference type="ARBA" id="ARBA00022825"/>
    </source>
</evidence>
<keyword evidence="2" id="KW-0645">Protease</keyword>
<dbReference type="GO" id="GO:0004252">
    <property type="term" value="F:serine-type endopeptidase activity"/>
    <property type="evidence" value="ECO:0007669"/>
    <property type="project" value="InterPro"/>
</dbReference>
<evidence type="ECO:0000256" key="1">
    <source>
        <dbReference type="ARBA" id="ARBA00007664"/>
    </source>
</evidence>
<dbReference type="InterPro" id="IPR050430">
    <property type="entry name" value="Peptidase_S1"/>
</dbReference>
<dbReference type="PANTHER" id="PTHR24276:SF94">
    <property type="entry name" value="AT20289P-RELATED"/>
    <property type="match status" value="1"/>
</dbReference>
<reference evidence="8" key="1">
    <citation type="submission" date="2025-05" db="UniProtKB">
        <authorList>
            <consortium name="RefSeq"/>
        </authorList>
    </citation>
    <scope>NUCLEOTIDE SEQUENCE [LARGE SCALE GENOMIC DNA]</scope>
</reference>
<evidence type="ECO:0000256" key="2">
    <source>
        <dbReference type="ARBA" id="ARBA00022670"/>
    </source>
</evidence>
<dbReference type="InterPro" id="IPR009003">
    <property type="entry name" value="Peptidase_S1_PA"/>
</dbReference>
<dbReference type="PANTHER" id="PTHR24276">
    <property type="entry name" value="POLYSERASE-RELATED"/>
    <property type="match status" value="1"/>
</dbReference>
<evidence type="ECO:0000256" key="3">
    <source>
        <dbReference type="ARBA" id="ARBA00022801"/>
    </source>
</evidence>
<dbReference type="PROSITE" id="PS50240">
    <property type="entry name" value="TRYPSIN_DOM"/>
    <property type="match status" value="1"/>
</dbReference>
<evidence type="ECO:0000313" key="9">
    <source>
        <dbReference type="RefSeq" id="XP_011209306.2"/>
    </source>
</evidence>
<dbReference type="Proteomes" id="UP001652620">
    <property type="component" value="Chromosome 2"/>
</dbReference>
<dbReference type="SUPFAM" id="SSF50494">
    <property type="entry name" value="Trypsin-like serine proteases"/>
    <property type="match status" value="1"/>
</dbReference>
<feature type="chain" id="PRO_5047236491" evidence="6">
    <location>
        <begin position="21"/>
        <end position="220"/>
    </location>
</feature>
<evidence type="ECO:0000259" key="7">
    <source>
        <dbReference type="PROSITE" id="PS50240"/>
    </source>
</evidence>
<feature type="domain" description="Peptidase S1" evidence="7">
    <location>
        <begin position="14"/>
        <end position="218"/>
    </location>
</feature>
<keyword evidence="8" id="KW-1185">Reference proteome</keyword>
<protein>
    <submittedName>
        <fullName evidence="9">Trypsin</fullName>
    </submittedName>
</protein>
<dbReference type="Pfam" id="PF00089">
    <property type="entry name" value="Trypsin"/>
    <property type="match status" value="1"/>
</dbReference>
<keyword evidence="5" id="KW-1015">Disulfide bond</keyword>
<dbReference type="OrthoDB" id="7956109at2759"/>
<evidence type="ECO:0000256" key="5">
    <source>
        <dbReference type="ARBA" id="ARBA00023157"/>
    </source>
</evidence>
<dbReference type="SMART" id="SM00020">
    <property type="entry name" value="Tryp_SPc"/>
    <property type="match status" value="1"/>
</dbReference>
<dbReference type="GeneID" id="105230305"/>
<dbReference type="InterPro" id="IPR001254">
    <property type="entry name" value="Trypsin_dom"/>
</dbReference>
<sequence>MFKQFSNVFLLLVVVSSASAAAIHADSYVVSVQTSANTTICGGALINKNTVVTSATCLAFYDAAQLVVGINNGSQIIKTKAQSFKGDFDFVTMENDVAILKLAQSVKTRFIKLASKERKTGSTAVVINPNLNEVPVSIIDYKECISGDYSWSEDEVFSTMVCGLVKESNVCVGQAGSPLVSENKLIGLVSWGGCGNNGKPAVFTDIPAFQSWIKQTTKQL</sequence>
<reference evidence="9" key="2">
    <citation type="submission" date="2025-08" db="UniProtKB">
        <authorList>
            <consortium name="RefSeq"/>
        </authorList>
    </citation>
    <scope>IDENTIFICATION</scope>
    <source>
        <tissue evidence="9">Adult</tissue>
    </source>
</reference>
<dbReference type="InParanoid" id="A0A6I9VYD4"/>
<dbReference type="RefSeq" id="XP_011209306.2">
    <property type="nucleotide sequence ID" value="XM_011211004.4"/>
</dbReference>
<keyword evidence="3" id="KW-0378">Hydrolase</keyword>
<accession>A0A6I9VYD4</accession>
<organism evidence="8 9">
    <name type="scientific">Bactrocera dorsalis</name>
    <name type="common">Oriental fruit fly</name>
    <name type="synonym">Dacus dorsalis</name>
    <dbReference type="NCBI Taxonomy" id="27457"/>
    <lineage>
        <taxon>Eukaryota</taxon>
        <taxon>Metazoa</taxon>
        <taxon>Ecdysozoa</taxon>
        <taxon>Arthropoda</taxon>
        <taxon>Hexapoda</taxon>
        <taxon>Insecta</taxon>
        <taxon>Pterygota</taxon>
        <taxon>Neoptera</taxon>
        <taxon>Endopterygota</taxon>
        <taxon>Diptera</taxon>
        <taxon>Brachycera</taxon>
        <taxon>Muscomorpha</taxon>
        <taxon>Tephritoidea</taxon>
        <taxon>Tephritidae</taxon>
        <taxon>Bactrocera</taxon>
        <taxon>Bactrocera</taxon>
    </lineage>
</organism>
<proteinExistence type="inferred from homology"/>
<feature type="signal peptide" evidence="6">
    <location>
        <begin position="1"/>
        <end position="20"/>
    </location>
</feature>
<dbReference type="GO" id="GO:0006508">
    <property type="term" value="P:proteolysis"/>
    <property type="evidence" value="ECO:0007669"/>
    <property type="project" value="UniProtKB-KW"/>
</dbReference>
<name>A0A6I9VYD4_BACDO</name>
<dbReference type="InterPro" id="IPR043504">
    <property type="entry name" value="Peptidase_S1_PA_chymotrypsin"/>
</dbReference>
<dbReference type="Gene3D" id="2.40.10.10">
    <property type="entry name" value="Trypsin-like serine proteases"/>
    <property type="match status" value="2"/>
</dbReference>
<evidence type="ECO:0000256" key="6">
    <source>
        <dbReference type="SAM" id="SignalP"/>
    </source>
</evidence>
<evidence type="ECO:0000313" key="8">
    <source>
        <dbReference type="Proteomes" id="UP001652620"/>
    </source>
</evidence>
<dbReference type="AlphaFoldDB" id="A0A6I9VYD4"/>
<comment type="similarity">
    <text evidence="1">Belongs to the peptidase S1 family.</text>
</comment>
<dbReference type="PRINTS" id="PR00722">
    <property type="entry name" value="CHYMOTRYPSIN"/>
</dbReference>
<keyword evidence="4" id="KW-0720">Serine protease</keyword>